<name>A0A6A3D499_HIBSY</name>
<reference evidence="3" key="1">
    <citation type="submission" date="2019-09" db="EMBL/GenBank/DDBJ databases">
        <title>Draft genome information of white flower Hibiscus syriacus.</title>
        <authorList>
            <person name="Kim Y.-M."/>
        </authorList>
    </citation>
    <scope>NUCLEOTIDE SEQUENCE [LARGE SCALE GENOMIC DNA]</scope>
    <source>
        <strain evidence="3">YM2019G1</strain>
    </source>
</reference>
<evidence type="ECO:0000313" key="4">
    <source>
        <dbReference type="Proteomes" id="UP000436088"/>
    </source>
</evidence>
<dbReference type="InterPro" id="IPR050481">
    <property type="entry name" value="UDP-glycosyltransf_plant"/>
</dbReference>
<dbReference type="PANTHER" id="PTHR48049">
    <property type="entry name" value="GLYCOSYLTRANSFERASE"/>
    <property type="match status" value="1"/>
</dbReference>
<evidence type="ECO:0000313" key="3">
    <source>
        <dbReference type="EMBL" id="KAE8735467.1"/>
    </source>
</evidence>
<dbReference type="Gene3D" id="3.40.50.2000">
    <property type="entry name" value="Glycogen Phosphorylase B"/>
    <property type="match status" value="1"/>
</dbReference>
<keyword evidence="2" id="KW-0808">Transferase</keyword>
<dbReference type="PANTHER" id="PTHR48049:SF65">
    <property type="entry name" value="ANTHOCYANIDIN 3-O-GLUCOSYLTRANSFERASE"/>
    <property type="match status" value="1"/>
</dbReference>
<evidence type="ECO:0000256" key="2">
    <source>
        <dbReference type="ARBA" id="ARBA00022679"/>
    </source>
</evidence>
<sequence length="125" mass="13954">MYVSIGPINLVSVDDSRGCLDWLSEHDWETVVCFSFGTAITPPPHELQALCEARKESELPFLWSFRGNPEKQLPSGFLKRTSSKWKMVPWAPQQKISEHPSVGVFVSHGGWNSVLESIVGGVPIF</sequence>
<dbReference type="AlphaFoldDB" id="A0A6A3D499"/>
<dbReference type="InterPro" id="IPR002213">
    <property type="entry name" value="UDP_glucos_trans"/>
</dbReference>
<proteinExistence type="inferred from homology"/>
<dbReference type="EMBL" id="VEPZ02000032">
    <property type="protein sequence ID" value="KAE8735467.1"/>
    <property type="molecule type" value="Genomic_DNA"/>
</dbReference>
<accession>A0A6A3D499</accession>
<dbReference type="SUPFAM" id="SSF53756">
    <property type="entry name" value="UDP-Glycosyltransferase/glycogen phosphorylase"/>
    <property type="match status" value="1"/>
</dbReference>
<organism evidence="3 4">
    <name type="scientific">Hibiscus syriacus</name>
    <name type="common">Rose of Sharon</name>
    <dbReference type="NCBI Taxonomy" id="106335"/>
    <lineage>
        <taxon>Eukaryota</taxon>
        <taxon>Viridiplantae</taxon>
        <taxon>Streptophyta</taxon>
        <taxon>Embryophyta</taxon>
        <taxon>Tracheophyta</taxon>
        <taxon>Spermatophyta</taxon>
        <taxon>Magnoliopsida</taxon>
        <taxon>eudicotyledons</taxon>
        <taxon>Gunneridae</taxon>
        <taxon>Pentapetalae</taxon>
        <taxon>rosids</taxon>
        <taxon>malvids</taxon>
        <taxon>Malvales</taxon>
        <taxon>Malvaceae</taxon>
        <taxon>Malvoideae</taxon>
        <taxon>Hibiscus</taxon>
    </lineage>
</organism>
<comment type="caution">
    <text evidence="3">The sequence shown here is derived from an EMBL/GenBank/DDBJ whole genome shotgun (WGS) entry which is preliminary data.</text>
</comment>
<gene>
    <name evidence="3" type="ORF">F3Y22_tig00000340pilonHSYRG00446</name>
</gene>
<comment type="similarity">
    <text evidence="1">Belongs to the UDP-glycosyltransferase family.</text>
</comment>
<dbReference type="Pfam" id="PF00201">
    <property type="entry name" value="UDPGT"/>
    <property type="match status" value="1"/>
</dbReference>
<dbReference type="Proteomes" id="UP000436088">
    <property type="component" value="Unassembled WGS sequence"/>
</dbReference>
<evidence type="ECO:0000256" key="1">
    <source>
        <dbReference type="ARBA" id="ARBA00009995"/>
    </source>
</evidence>
<dbReference type="GO" id="GO:0035251">
    <property type="term" value="F:UDP-glucosyltransferase activity"/>
    <property type="evidence" value="ECO:0007669"/>
    <property type="project" value="InterPro"/>
</dbReference>
<keyword evidence="4" id="KW-1185">Reference proteome</keyword>
<protein>
    <submittedName>
        <fullName evidence="3">Anthocyanidin 3-O-glucosyltransferase 7</fullName>
    </submittedName>
</protein>